<evidence type="ECO:0000256" key="1">
    <source>
        <dbReference type="SAM" id="Phobius"/>
    </source>
</evidence>
<accession>A0ABW1VS16</accession>
<dbReference type="Proteomes" id="UP001596215">
    <property type="component" value="Unassembled WGS sequence"/>
</dbReference>
<protein>
    <submittedName>
        <fullName evidence="2">Uncharacterized protein</fullName>
    </submittedName>
</protein>
<comment type="caution">
    <text evidence="2">The sequence shown here is derived from an EMBL/GenBank/DDBJ whole genome shotgun (WGS) entry which is preliminary data.</text>
</comment>
<keyword evidence="1" id="KW-0812">Transmembrane</keyword>
<evidence type="ECO:0000313" key="3">
    <source>
        <dbReference type="Proteomes" id="UP001596215"/>
    </source>
</evidence>
<proteinExistence type="predicted"/>
<organism evidence="2 3">
    <name type="scientific">Tatumella punctata</name>
    <dbReference type="NCBI Taxonomy" id="399969"/>
    <lineage>
        <taxon>Bacteria</taxon>
        <taxon>Pseudomonadati</taxon>
        <taxon>Pseudomonadota</taxon>
        <taxon>Gammaproteobacteria</taxon>
        <taxon>Enterobacterales</taxon>
        <taxon>Erwiniaceae</taxon>
        <taxon>Tatumella</taxon>
    </lineage>
</organism>
<reference evidence="3" key="1">
    <citation type="journal article" date="2019" name="Int. J. Syst. Evol. Microbiol.">
        <title>The Global Catalogue of Microorganisms (GCM) 10K type strain sequencing project: providing services to taxonomists for standard genome sequencing and annotation.</title>
        <authorList>
            <consortium name="The Broad Institute Genomics Platform"/>
            <consortium name="The Broad Institute Genome Sequencing Center for Infectious Disease"/>
            <person name="Wu L."/>
            <person name="Ma J."/>
        </authorList>
    </citation>
    <scope>NUCLEOTIDE SEQUENCE [LARGE SCALE GENOMIC DNA]</scope>
    <source>
        <strain evidence="3">CGMCC 4.1530</strain>
    </source>
</reference>
<evidence type="ECO:0000313" key="2">
    <source>
        <dbReference type="EMBL" id="MFC6363634.1"/>
    </source>
</evidence>
<gene>
    <name evidence="2" type="ORF">ACFP73_16385</name>
</gene>
<feature type="transmembrane region" description="Helical" evidence="1">
    <location>
        <begin position="6"/>
        <end position="27"/>
    </location>
</feature>
<sequence length="60" mass="6632">MSGTWTLVLGVFSSFVTIGEWLNRLIINFFNIKDANMKGNIGALLLVIAVCGAALWEHHQ</sequence>
<keyword evidence="3" id="KW-1185">Reference proteome</keyword>
<keyword evidence="1" id="KW-0472">Membrane</keyword>
<dbReference type="EMBL" id="JBHSUC010000042">
    <property type="protein sequence ID" value="MFC6363634.1"/>
    <property type="molecule type" value="Genomic_DNA"/>
</dbReference>
<feature type="transmembrane region" description="Helical" evidence="1">
    <location>
        <begin position="39"/>
        <end position="56"/>
    </location>
</feature>
<name>A0ABW1VS16_9GAMM</name>
<keyword evidence="1" id="KW-1133">Transmembrane helix</keyword>
<dbReference type="RefSeq" id="WP_343876695.1">
    <property type="nucleotide sequence ID" value="NZ_BAAAFW010000016.1"/>
</dbReference>